<dbReference type="OrthoDB" id="9808609at2"/>
<evidence type="ECO:0000256" key="1">
    <source>
        <dbReference type="ARBA" id="ARBA00022737"/>
    </source>
</evidence>
<dbReference type="SMART" id="SM00382">
    <property type="entry name" value="AAA"/>
    <property type="match status" value="2"/>
</dbReference>
<keyword evidence="2" id="KW-0547">Nucleotide-binding</keyword>
<dbReference type="GO" id="GO:0016887">
    <property type="term" value="F:ATP hydrolysis activity"/>
    <property type="evidence" value="ECO:0007669"/>
    <property type="project" value="InterPro"/>
</dbReference>
<evidence type="ECO:0000256" key="2">
    <source>
        <dbReference type="ARBA" id="ARBA00022741"/>
    </source>
</evidence>
<dbReference type="EMBL" id="QDDR01000003">
    <property type="protein sequence ID" value="PVE47995.1"/>
    <property type="molecule type" value="Genomic_DNA"/>
</dbReference>
<sequence>MSALTSVTLAALGFLKPDGAPLFTDLSLSFGPGRTGLVGRNGTGKTTVLRLIAGEVTPASGQILRHGRVAMLRQVHAGDQTLADLFGARAALALLDRAEAGAASAEDLAEADWTLPARLEAALLALGLAMPPGTPLAALSGGQVTRAALAAALFDAPDILLLDEPTNNLDAEGRAAVLAALAAWGRAAIVVSHDRELLEQMDAIVELTTLGAARFGGGYSAYRAQKAVALQAAGQALDHAARQQDESARRARQAAERKARSDAAGRRVRARGDQPKLLLDARKDRAEGTDGSGARLREARAAEAGAALEAARAKVEILQPMRMDLPPTGLPRDRIVLRLDRVTGGHDPAHPVIRDLSLVLTGPERLAITGPNGAGKSTLMALITGALAPLTGTVERPVPLAMLDQSVSLLDPAETLREAFLRLNPGADENRARATLARFLFRAEDALQTVGALSGGQRLRAGLACTLGGPRPPSLLLLDEPTNHLDLDATEALEAALAGYDGALVVVSHDTRFLEALAPTRRLALG</sequence>
<evidence type="ECO:0000313" key="7">
    <source>
        <dbReference type="Proteomes" id="UP000244810"/>
    </source>
</evidence>
<feature type="region of interest" description="Disordered" evidence="4">
    <location>
        <begin position="240"/>
        <end position="293"/>
    </location>
</feature>
<dbReference type="RefSeq" id="WP_107751368.1">
    <property type="nucleotide sequence ID" value="NZ_QBKF01000004.1"/>
</dbReference>
<dbReference type="InterPro" id="IPR050611">
    <property type="entry name" value="ABCF"/>
</dbReference>
<feature type="domain" description="ABC transporter" evidence="5">
    <location>
        <begin position="7"/>
        <end position="235"/>
    </location>
</feature>
<organism evidence="6 7">
    <name type="scientific">Pararhodobacter aggregans</name>
    <dbReference type="NCBI Taxonomy" id="404875"/>
    <lineage>
        <taxon>Bacteria</taxon>
        <taxon>Pseudomonadati</taxon>
        <taxon>Pseudomonadota</taxon>
        <taxon>Alphaproteobacteria</taxon>
        <taxon>Rhodobacterales</taxon>
        <taxon>Paracoccaceae</taxon>
        <taxon>Pararhodobacter</taxon>
    </lineage>
</organism>
<keyword evidence="7" id="KW-1185">Reference proteome</keyword>
<dbReference type="InterPro" id="IPR027417">
    <property type="entry name" value="P-loop_NTPase"/>
</dbReference>
<evidence type="ECO:0000313" key="6">
    <source>
        <dbReference type="EMBL" id="PVE47995.1"/>
    </source>
</evidence>
<dbReference type="InterPro" id="IPR003593">
    <property type="entry name" value="AAA+_ATPase"/>
</dbReference>
<evidence type="ECO:0000259" key="5">
    <source>
        <dbReference type="PROSITE" id="PS50893"/>
    </source>
</evidence>
<dbReference type="PROSITE" id="PS50893">
    <property type="entry name" value="ABC_TRANSPORTER_2"/>
    <property type="match status" value="2"/>
</dbReference>
<dbReference type="SUPFAM" id="SSF52540">
    <property type="entry name" value="P-loop containing nucleoside triphosphate hydrolases"/>
    <property type="match status" value="2"/>
</dbReference>
<dbReference type="Proteomes" id="UP000244810">
    <property type="component" value="Unassembled WGS sequence"/>
</dbReference>
<keyword evidence="1" id="KW-0677">Repeat</keyword>
<gene>
    <name evidence="6" type="ORF">DDE23_07590</name>
</gene>
<keyword evidence="3" id="KW-0067">ATP-binding</keyword>
<feature type="domain" description="ABC transporter" evidence="5">
    <location>
        <begin position="337"/>
        <end position="526"/>
    </location>
</feature>
<dbReference type="AlphaFoldDB" id="A0A2T7UTA1"/>
<evidence type="ECO:0000256" key="4">
    <source>
        <dbReference type="SAM" id="MobiDB-lite"/>
    </source>
</evidence>
<dbReference type="GO" id="GO:0005524">
    <property type="term" value="F:ATP binding"/>
    <property type="evidence" value="ECO:0007669"/>
    <property type="project" value="UniProtKB-KW"/>
</dbReference>
<name>A0A2T7UTA1_9RHOB</name>
<dbReference type="FunFam" id="3.40.50.300:FF:001320">
    <property type="entry name" value="Heme ABC transporter ATP-binding protein"/>
    <property type="match status" value="1"/>
</dbReference>
<dbReference type="PANTHER" id="PTHR19211">
    <property type="entry name" value="ATP-BINDING TRANSPORT PROTEIN-RELATED"/>
    <property type="match status" value="1"/>
</dbReference>
<proteinExistence type="predicted"/>
<comment type="caution">
    <text evidence="6">The sequence shown here is derived from an EMBL/GenBank/DDBJ whole genome shotgun (WGS) entry which is preliminary data.</text>
</comment>
<reference evidence="6 7" key="1">
    <citation type="journal article" date="2011" name="Syst. Appl. Microbiol.">
        <title>Defluviimonas denitrificans gen. nov., sp. nov., and Pararhodobacter aggregans gen. nov., sp. nov., non-phototrophic Rhodobacteraceae from the biofilter of a marine aquaculture.</title>
        <authorList>
            <person name="Foesel B.U."/>
            <person name="Drake H.L."/>
            <person name="Schramm A."/>
        </authorList>
    </citation>
    <scope>NUCLEOTIDE SEQUENCE [LARGE SCALE GENOMIC DNA]</scope>
    <source>
        <strain evidence="6 7">D1-19</strain>
    </source>
</reference>
<accession>A0A2T7UTA1</accession>
<protein>
    <submittedName>
        <fullName evidence="6">ABC transporter</fullName>
    </submittedName>
</protein>
<dbReference type="InterPro" id="IPR003439">
    <property type="entry name" value="ABC_transporter-like_ATP-bd"/>
</dbReference>
<feature type="compositionally biased region" description="Basic and acidic residues" evidence="4">
    <location>
        <begin position="240"/>
        <end position="288"/>
    </location>
</feature>
<dbReference type="Pfam" id="PF00005">
    <property type="entry name" value="ABC_tran"/>
    <property type="match status" value="2"/>
</dbReference>
<dbReference type="PANTHER" id="PTHR19211:SF6">
    <property type="entry name" value="BLL7188 PROTEIN"/>
    <property type="match status" value="1"/>
</dbReference>
<dbReference type="Gene3D" id="3.40.50.300">
    <property type="entry name" value="P-loop containing nucleotide triphosphate hydrolases"/>
    <property type="match status" value="2"/>
</dbReference>
<evidence type="ECO:0000256" key="3">
    <source>
        <dbReference type="ARBA" id="ARBA00022840"/>
    </source>
</evidence>